<dbReference type="PANTHER" id="PTHR11017">
    <property type="entry name" value="LEUCINE-RICH REPEAT-CONTAINING PROTEIN"/>
    <property type="match status" value="1"/>
</dbReference>
<dbReference type="Pfam" id="PF23598">
    <property type="entry name" value="LRR_14"/>
    <property type="match status" value="1"/>
</dbReference>
<protein>
    <submittedName>
        <fullName evidence="7">TMV resistance protein N</fullName>
    </submittedName>
</protein>
<dbReference type="InterPro" id="IPR002182">
    <property type="entry name" value="NB-ARC"/>
</dbReference>
<dbReference type="PROSITE" id="PS51450">
    <property type="entry name" value="LRR"/>
    <property type="match status" value="2"/>
</dbReference>
<gene>
    <name evidence="7" type="ORF">CTI12_AA166980</name>
</gene>
<keyword evidence="1" id="KW-0433">Leucine-rich repeat</keyword>
<dbReference type="InterPro" id="IPR055414">
    <property type="entry name" value="LRR_R13L4/SHOC2-like"/>
</dbReference>
<evidence type="ECO:0000259" key="5">
    <source>
        <dbReference type="Pfam" id="PF23282"/>
    </source>
</evidence>
<dbReference type="EMBL" id="PKPP01001347">
    <property type="protein sequence ID" value="PWA83462.1"/>
    <property type="molecule type" value="Genomic_DNA"/>
</dbReference>
<feature type="domain" description="Disease resistance protein Roq1-like winged-helix" evidence="5">
    <location>
        <begin position="264"/>
        <end position="333"/>
    </location>
</feature>
<dbReference type="InterPro" id="IPR058192">
    <property type="entry name" value="WHD_ROQ1-like"/>
</dbReference>
<evidence type="ECO:0000256" key="3">
    <source>
        <dbReference type="ARBA" id="ARBA00022821"/>
    </source>
</evidence>
<dbReference type="InterPro" id="IPR042197">
    <property type="entry name" value="Apaf_helical"/>
</dbReference>
<dbReference type="Gene3D" id="3.80.10.10">
    <property type="entry name" value="Ribonuclease Inhibitor"/>
    <property type="match status" value="3"/>
</dbReference>
<dbReference type="Proteomes" id="UP000245207">
    <property type="component" value="Unassembled WGS sequence"/>
</dbReference>
<dbReference type="Gene3D" id="1.10.8.430">
    <property type="entry name" value="Helical domain of apoptotic protease-activating factors"/>
    <property type="match status" value="1"/>
</dbReference>
<comment type="caution">
    <text evidence="7">The sequence shown here is derived from an EMBL/GenBank/DDBJ whole genome shotgun (WGS) entry which is preliminary data.</text>
</comment>
<dbReference type="InterPro" id="IPR003591">
    <property type="entry name" value="Leu-rich_rpt_typical-subtyp"/>
</dbReference>
<evidence type="ECO:0000259" key="4">
    <source>
        <dbReference type="Pfam" id="PF00931"/>
    </source>
</evidence>
<dbReference type="STRING" id="35608.A0A2U1PCH9"/>
<dbReference type="GO" id="GO:0006952">
    <property type="term" value="P:defense response"/>
    <property type="evidence" value="ECO:0007669"/>
    <property type="project" value="UniProtKB-KW"/>
</dbReference>
<dbReference type="AlphaFoldDB" id="A0A2U1PCH9"/>
<dbReference type="SUPFAM" id="SSF52540">
    <property type="entry name" value="P-loop containing nucleoside triphosphate hydrolases"/>
    <property type="match status" value="1"/>
</dbReference>
<evidence type="ECO:0000313" key="8">
    <source>
        <dbReference type="Proteomes" id="UP000245207"/>
    </source>
</evidence>
<accession>A0A2U1PCH9</accession>
<reference evidence="7 8" key="1">
    <citation type="journal article" date="2018" name="Mol. Plant">
        <title>The genome of Artemisia annua provides insight into the evolution of Asteraceae family and artemisinin biosynthesis.</title>
        <authorList>
            <person name="Shen Q."/>
            <person name="Zhang L."/>
            <person name="Liao Z."/>
            <person name="Wang S."/>
            <person name="Yan T."/>
            <person name="Shi P."/>
            <person name="Liu M."/>
            <person name="Fu X."/>
            <person name="Pan Q."/>
            <person name="Wang Y."/>
            <person name="Lv Z."/>
            <person name="Lu X."/>
            <person name="Zhang F."/>
            <person name="Jiang W."/>
            <person name="Ma Y."/>
            <person name="Chen M."/>
            <person name="Hao X."/>
            <person name="Li L."/>
            <person name="Tang Y."/>
            <person name="Lv G."/>
            <person name="Zhou Y."/>
            <person name="Sun X."/>
            <person name="Brodelius P.E."/>
            <person name="Rose J.K.C."/>
            <person name="Tang K."/>
        </authorList>
    </citation>
    <scope>NUCLEOTIDE SEQUENCE [LARGE SCALE GENOMIC DNA]</scope>
    <source>
        <strain evidence="8">cv. Huhao1</strain>
        <tissue evidence="7">Leaf</tissue>
    </source>
</reference>
<proteinExistence type="predicted"/>
<evidence type="ECO:0000256" key="1">
    <source>
        <dbReference type="ARBA" id="ARBA00022614"/>
    </source>
</evidence>
<dbReference type="InterPro" id="IPR001611">
    <property type="entry name" value="Leu-rich_rpt"/>
</dbReference>
<feature type="domain" description="Disease resistance R13L4/SHOC-2-like LRR" evidence="6">
    <location>
        <begin position="620"/>
        <end position="722"/>
    </location>
</feature>
<keyword evidence="8" id="KW-1185">Reference proteome</keyword>
<dbReference type="PRINTS" id="PR00364">
    <property type="entry name" value="DISEASERSIST"/>
</dbReference>
<dbReference type="InterPro" id="IPR027417">
    <property type="entry name" value="P-loop_NTPase"/>
</dbReference>
<dbReference type="Pfam" id="PF00931">
    <property type="entry name" value="NB-ARC"/>
    <property type="match status" value="1"/>
</dbReference>
<evidence type="ECO:0000313" key="7">
    <source>
        <dbReference type="EMBL" id="PWA83462.1"/>
    </source>
</evidence>
<organism evidence="7 8">
    <name type="scientific">Artemisia annua</name>
    <name type="common">Sweet wormwood</name>
    <dbReference type="NCBI Taxonomy" id="35608"/>
    <lineage>
        <taxon>Eukaryota</taxon>
        <taxon>Viridiplantae</taxon>
        <taxon>Streptophyta</taxon>
        <taxon>Embryophyta</taxon>
        <taxon>Tracheophyta</taxon>
        <taxon>Spermatophyta</taxon>
        <taxon>Magnoliopsida</taxon>
        <taxon>eudicotyledons</taxon>
        <taxon>Gunneridae</taxon>
        <taxon>Pentapetalae</taxon>
        <taxon>asterids</taxon>
        <taxon>campanulids</taxon>
        <taxon>Asterales</taxon>
        <taxon>Asteraceae</taxon>
        <taxon>Asteroideae</taxon>
        <taxon>Anthemideae</taxon>
        <taxon>Artemisiinae</taxon>
        <taxon>Artemisia</taxon>
    </lineage>
</organism>
<dbReference type="Pfam" id="PF23282">
    <property type="entry name" value="WHD_ROQ1"/>
    <property type="match status" value="1"/>
</dbReference>
<dbReference type="Gene3D" id="3.40.50.300">
    <property type="entry name" value="P-loop containing nucleotide triphosphate hydrolases"/>
    <property type="match status" value="1"/>
</dbReference>
<dbReference type="PANTHER" id="PTHR11017:SF555">
    <property type="entry name" value="TIR-NBS-LRR RCT1-LIKE RESISTANCE PROTEIN"/>
    <property type="match status" value="1"/>
</dbReference>
<dbReference type="GO" id="GO:0051707">
    <property type="term" value="P:response to other organism"/>
    <property type="evidence" value="ECO:0007669"/>
    <property type="project" value="UniProtKB-ARBA"/>
</dbReference>
<keyword evidence="2" id="KW-0677">Repeat</keyword>
<dbReference type="Pfam" id="PF07725">
    <property type="entry name" value="LRR_3"/>
    <property type="match status" value="1"/>
</dbReference>
<sequence>MRSVMNLSLESGRRDEEQLIRKIMKDVRKMKNPQQLCNVEHPVGIDSRAQDVISALRLSSIVAVLGISGSDFNLSCFIQDINSYVYRGPNWKADLQKDVVSCLTGNDKFIASHNDGAAMIKKLISGQKLFLVLDDVYTFEQLQALSIHSASFHCESRIIVTTRNTQSLSNLQHTSYIIKLLDTRESFELFTRLIGKGDHIQKKFIDEIVKRSGGIPLVLEVWSRHFIDYDKKLWPSILETLKRIPHEDTQKKLRISYDSLPKRAQNLFLDIACFFNGMNKNFVVKVLQDEDFFPDVETQIQNLVHKLLVKNDSPLLVSLHDVIREMGQEVVRQENEDEPGKRTRLMGYRDVVHVLGDCLGTDSVRSIQLESYEKKEWVTVQLEALKKMSSLRFIMLRNFKLQWSSSSNDNMSACFCFKHLKYLEWQWFPCKSLDNFDMGNVVVIKLQYSKLEKLWEGVKNFKKLKILNVSNSNSLTKIGNFTGLENLEQLSLYGCETLEELDSSIGCLQKLIELDLSYCTRLKSLPWKSIGKLTSLLKLKLLKCHNVLEISNEVGSLISLKHLDLCYNIFSSLPNSLCQLHQLTKIKLSGCTNLKSIPDLPPSIKKLHVQDCINLVNLPSNCSELKFLTLLGLGNCSKLGPKGFKQVTGLSNLQYLGMENCNVSEVSSKIRNLVSLRFLDLSRNTFSSLPESFSNLSQLKRLLIHDCSELKLLPPIPSQLTDIEAANCCSLNVMPFDSMQMAYIFPSKESQLTITKGLYIGLPAEELPEWCTYRNSGNVLSFVAPVQFDSKIRGLILCDTREKDKDEDWVYPVIYNKTKGTMHRLNGPNYYMVSRLVMFYPLIDTTLVVEAGDTVEVKFDDKGSVLKDVREPLFPTSEMSAGTIQLSGNDDVHVNEDGLITHEEICTFPV</sequence>
<dbReference type="OrthoDB" id="995056at2759"/>
<evidence type="ECO:0000256" key="2">
    <source>
        <dbReference type="ARBA" id="ARBA00022737"/>
    </source>
</evidence>
<dbReference type="GO" id="GO:0043531">
    <property type="term" value="F:ADP binding"/>
    <property type="evidence" value="ECO:0007669"/>
    <property type="project" value="InterPro"/>
</dbReference>
<dbReference type="SUPFAM" id="SSF52058">
    <property type="entry name" value="L domain-like"/>
    <property type="match status" value="1"/>
</dbReference>
<feature type="domain" description="NB-ARC" evidence="4">
    <location>
        <begin position="93"/>
        <end position="194"/>
    </location>
</feature>
<keyword evidence="3" id="KW-0611">Plant defense</keyword>
<name>A0A2U1PCH9_ARTAN</name>
<dbReference type="InterPro" id="IPR032675">
    <property type="entry name" value="LRR_dom_sf"/>
</dbReference>
<evidence type="ECO:0000259" key="6">
    <source>
        <dbReference type="Pfam" id="PF23598"/>
    </source>
</evidence>
<dbReference type="SMART" id="SM00369">
    <property type="entry name" value="LRR_TYP"/>
    <property type="match status" value="3"/>
</dbReference>
<dbReference type="InterPro" id="IPR011713">
    <property type="entry name" value="Leu-rich_rpt_3"/>
</dbReference>
<dbReference type="InterPro" id="IPR044974">
    <property type="entry name" value="Disease_R_plants"/>
</dbReference>